<dbReference type="InterPro" id="IPR006076">
    <property type="entry name" value="FAD-dep_OxRdtase"/>
</dbReference>
<dbReference type="PROSITE" id="PS00978">
    <property type="entry name" value="FAD_G3PDH_2"/>
    <property type="match status" value="1"/>
</dbReference>
<evidence type="ECO:0000313" key="10">
    <source>
        <dbReference type="EMBL" id="TDD16885.1"/>
    </source>
</evidence>
<feature type="domain" description="FAD dependent oxidoreductase" evidence="8">
    <location>
        <begin position="39"/>
        <end position="400"/>
    </location>
</feature>
<keyword evidence="5" id="KW-0274">FAD</keyword>
<evidence type="ECO:0000259" key="9">
    <source>
        <dbReference type="Pfam" id="PF16901"/>
    </source>
</evidence>
<dbReference type="InterPro" id="IPR031656">
    <property type="entry name" value="DAO_C"/>
</dbReference>
<comment type="catalytic activity">
    <reaction evidence="7">
        <text>a quinone + sn-glycerol 3-phosphate = dihydroxyacetone phosphate + a quinol</text>
        <dbReference type="Rhea" id="RHEA:18977"/>
        <dbReference type="ChEBI" id="CHEBI:24646"/>
        <dbReference type="ChEBI" id="CHEBI:57597"/>
        <dbReference type="ChEBI" id="CHEBI:57642"/>
        <dbReference type="ChEBI" id="CHEBI:132124"/>
        <dbReference type="EC" id="1.1.5.3"/>
    </reaction>
</comment>
<dbReference type="GO" id="GO:0006071">
    <property type="term" value="P:glycerol metabolic process"/>
    <property type="evidence" value="ECO:0007669"/>
    <property type="project" value="UniProtKB-KW"/>
</dbReference>
<dbReference type="EC" id="1.1.5.3" evidence="7"/>
<comment type="similarity">
    <text evidence="2 7">Belongs to the FAD-dependent glycerol-3-phosphate dehydrogenase family.</text>
</comment>
<protein>
    <recommendedName>
        <fullName evidence="7">Glycerol-3-phosphate dehydrogenase</fullName>
        <ecNumber evidence="7">1.1.5.3</ecNumber>
    </recommendedName>
</protein>
<dbReference type="Gene3D" id="3.50.50.60">
    <property type="entry name" value="FAD/NAD(P)-binding domain"/>
    <property type="match status" value="1"/>
</dbReference>
<sequence>MTDRGGGAAKAFRTVGNASLNAVRRSRELEWLDSAGKVDVLVVGGGVTGAGVALDAAARGLTVALVEKHDLAFGTSRWSSKLVHGGLRYLASGHVGIAYESAVERGILMKTTAPHLVHPVPQIAPWLPHARFAQAALLRSAFLGGDVLRTVARTSDDYLPHSRRVSSAEILRYAPTLRPEGMRGGFLTWDGQLYDDARLVVAIARTAALYGARVLTRVAATDVTGRGAVLVDQLTGQRLQVDASVVINAAGIWADQVASGIKLRPSRGTHLVLPQSVFGGLSAVLTVPVPGELRRVVMAIPAPDDRVYVGLTDEDAPGPVSDVPHATEGEIDFLLSTISAAVQVPLTRSDLLGTYAGLRPLLDTGHHKGADKTADISRRHAVITSPDGLVTIVGGKLTTYRRMAQDALDKALSQSALDVRRPCLTHRIPLVGAADRVQLAAVRAPARFVQRYGMEAPEVIAGPPSLLEPIAPGLRTTYAELRFAIRHEGALAADDILDRRTRIGLSATDRELALPAVRDAFAGV</sequence>
<dbReference type="AlphaFoldDB" id="A0A4R4WMB9"/>
<evidence type="ECO:0000256" key="3">
    <source>
        <dbReference type="ARBA" id="ARBA00022630"/>
    </source>
</evidence>
<dbReference type="GO" id="GO:0004368">
    <property type="term" value="F:glycerol-3-phosphate dehydrogenase (quinone) activity"/>
    <property type="evidence" value="ECO:0007669"/>
    <property type="project" value="UniProtKB-EC"/>
</dbReference>
<dbReference type="PANTHER" id="PTHR11985">
    <property type="entry name" value="GLYCEROL-3-PHOSPHATE DEHYDROGENASE"/>
    <property type="match status" value="1"/>
</dbReference>
<dbReference type="Gene3D" id="1.10.8.870">
    <property type="entry name" value="Alpha-glycerophosphate oxidase, cap domain"/>
    <property type="match status" value="1"/>
</dbReference>
<dbReference type="GO" id="GO:0009331">
    <property type="term" value="C:glycerol-3-phosphate dehydrogenase (FAD) complex"/>
    <property type="evidence" value="ECO:0007669"/>
    <property type="project" value="UniProtKB-UniRule"/>
</dbReference>
<evidence type="ECO:0000256" key="6">
    <source>
        <dbReference type="ARBA" id="ARBA00023002"/>
    </source>
</evidence>
<name>A0A4R4WMB9_9ACTN</name>
<evidence type="ECO:0000313" key="11">
    <source>
        <dbReference type="Proteomes" id="UP000295172"/>
    </source>
</evidence>
<keyword evidence="3 7" id="KW-0285">Flavoprotein</keyword>
<reference evidence="10 11" key="1">
    <citation type="submission" date="2019-02" db="EMBL/GenBank/DDBJ databases">
        <title>Draft genome sequences of novel Actinobacteria.</title>
        <authorList>
            <person name="Sahin N."/>
            <person name="Ay H."/>
            <person name="Saygin H."/>
        </authorList>
    </citation>
    <scope>NUCLEOTIDE SEQUENCE [LARGE SCALE GENOMIC DNA]</scope>
    <source>
        <strain evidence="10 11">16K104</strain>
    </source>
</reference>
<dbReference type="InterPro" id="IPR038299">
    <property type="entry name" value="DAO_C_sf"/>
</dbReference>
<organism evidence="10 11">
    <name type="scientific">Kribbella turkmenica</name>
    <dbReference type="NCBI Taxonomy" id="2530375"/>
    <lineage>
        <taxon>Bacteria</taxon>
        <taxon>Bacillati</taxon>
        <taxon>Actinomycetota</taxon>
        <taxon>Actinomycetes</taxon>
        <taxon>Propionibacteriales</taxon>
        <taxon>Kribbellaceae</taxon>
        <taxon>Kribbella</taxon>
    </lineage>
</organism>
<dbReference type="Gene3D" id="3.30.9.10">
    <property type="entry name" value="D-Amino Acid Oxidase, subunit A, domain 2"/>
    <property type="match status" value="1"/>
</dbReference>
<dbReference type="RefSeq" id="WP_132325913.1">
    <property type="nucleotide sequence ID" value="NZ_SMKR01000165.1"/>
</dbReference>
<evidence type="ECO:0000256" key="7">
    <source>
        <dbReference type="RuleBase" id="RU361217"/>
    </source>
</evidence>
<keyword evidence="6 7" id="KW-0560">Oxidoreductase</keyword>
<dbReference type="Pfam" id="PF01266">
    <property type="entry name" value="DAO"/>
    <property type="match status" value="1"/>
</dbReference>
<evidence type="ECO:0000256" key="5">
    <source>
        <dbReference type="ARBA" id="ARBA00022827"/>
    </source>
</evidence>
<accession>A0A4R4WMB9</accession>
<dbReference type="PROSITE" id="PS00977">
    <property type="entry name" value="FAD_G3PDH_1"/>
    <property type="match status" value="1"/>
</dbReference>
<dbReference type="SUPFAM" id="SSF51905">
    <property type="entry name" value="FAD/NAD(P)-binding domain"/>
    <property type="match status" value="1"/>
</dbReference>
<dbReference type="Pfam" id="PF16901">
    <property type="entry name" value="DAO_C"/>
    <property type="match status" value="1"/>
</dbReference>
<gene>
    <name evidence="10" type="ORF">E1218_28930</name>
</gene>
<evidence type="ECO:0000256" key="1">
    <source>
        <dbReference type="ARBA" id="ARBA00001974"/>
    </source>
</evidence>
<dbReference type="OrthoDB" id="9766796at2"/>
<evidence type="ECO:0000256" key="2">
    <source>
        <dbReference type="ARBA" id="ARBA00007330"/>
    </source>
</evidence>
<dbReference type="InterPro" id="IPR036188">
    <property type="entry name" value="FAD/NAD-bd_sf"/>
</dbReference>
<dbReference type="PANTHER" id="PTHR11985:SF35">
    <property type="entry name" value="ANAEROBIC GLYCEROL-3-PHOSPHATE DEHYDROGENASE SUBUNIT A"/>
    <property type="match status" value="1"/>
</dbReference>
<evidence type="ECO:0000259" key="8">
    <source>
        <dbReference type="Pfam" id="PF01266"/>
    </source>
</evidence>
<dbReference type="EMBL" id="SMKR01000165">
    <property type="protein sequence ID" value="TDD16885.1"/>
    <property type="molecule type" value="Genomic_DNA"/>
</dbReference>
<proteinExistence type="inferred from homology"/>
<feature type="domain" description="Alpha-glycerophosphate oxidase C-terminal" evidence="9">
    <location>
        <begin position="423"/>
        <end position="520"/>
    </location>
</feature>
<evidence type="ECO:0000256" key="4">
    <source>
        <dbReference type="ARBA" id="ARBA00022798"/>
    </source>
</evidence>
<keyword evidence="4" id="KW-0319">Glycerol metabolism</keyword>
<keyword evidence="11" id="KW-1185">Reference proteome</keyword>
<dbReference type="PRINTS" id="PR01001">
    <property type="entry name" value="FADG3PDH"/>
</dbReference>
<comment type="caution">
    <text evidence="10">The sequence shown here is derived from an EMBL/GenBank/DDBJ whole genome shotgun (WGS) entry which is preliminary data.</text>
</comment>
<dbReference type="Proteomes" id="UP000295172">
    <property type="component" value="Unassembled WGS sequence"/>
</dbReference>
<dbReference type="InterPro" id="IPR000447">
    <property type="entry name" value="G3P_DH_FAD-dep"/>
</dbReference>
<dbReference type="GO" id="GO:0046168">
    <property type="term" value="P:glycerol-3-phosphate catabolic process"/>
    <property type="evidence" value="ECO:0007669"/>
    <property type="project" value="TreeGrafter"/>
</dbReference>
<comment type="cofactor">
    <cofactor evidence="1 7">
        <name>FAD</name>
        <dbReference type="ChEBI" id="CHEBI:57692"/>
    </cofactor>
</comment>